<dbReference type="AlphaFoldDB" id="A0A4Y8SEM1"/>
<evidence type="ECO:0000256" key="3">
    <source>
        <dbReference type="SAM" id="SignalP"/>
    </source>
</evidence>
<protein>
    <submittedName>
        <fullName evidence="4">Glycoside hydrolase family 2</fullName>
    </submittedName>
</protein>
<dbReference type="GO" id="GO:0016787">
    <property type="term" value="F:hydrolase activity"/>
    <property type="evidence" value="ECO:0007669"/>
    <property type="project" value="UniProtKB-KW"/>
</dbReference>
<organism evidence="4 5">
    <name type="scientific">Mucilaginibacter psychrotolerans</name>
    <dbReference type="NCBI Taxonomy" id="1524096"/>
    <lineage>
        <taxon>Bacteria</taxon>
        <taxon>Pseudomonadati</taxon>
        <taxon>Bacteroidota</taxon>
        <taxon>Sphingobacteriia</taxon>
        <taxon>Sphingobacteriales</taxon>
        <taxon>Sphingobacteriaceae</taxon>
        <taxon>Mucilaginibacter</taxon>
    </lineage>
</organism>
<dbReference type="PANTHER" id="PTHR43817:SF1">
    <property type="entry name" value="HYDROLASE, FAMILY 43, PUTATIVE (AFU_ORTHOLOGUE AFUA_3G01660)-RELATED"/>
    <property type="match status" value="1"/>
</dbReference>
<reference evidence="4 5" key="1">
    <citation type="journal article" date="2017" name="Int. J. Syst. Evol. Microbiol.">
        <title>Mucilaginibacterpsychrotolerans sp. nov., isolated from peatlands.</title>
        <authorList>
            <person name="Deng Y."/>
            <person name="Shen L."/>
            <person name="Xu B."/>
            <person name="Liu Y."/>
            <person name="Gu Z."/>
            <person name="Liu H."/>
            <person name="Zhou Y."/>
        </authorList>
    </citation>
    <scope>NUCLEOTIDE SEQUENCE [LARGE SCALE GENOMIC DNA]</scope>
    <source>
        <strain evidence="4 5">NH7-4</strain>
    </source>
</reference>
<evidence type="ECO:0000313" key="4">
    <source>
        <dbReference type="EMBL" id="TFF37080.1"/>
    </source>
</evidence>
<feature type="chain" id="PRO_5021368252" evidence="3">
    <location>
        <begin position="23"/>
        <end position="1083"/>
    </location>
</feature>
<keyword evidence="1 3" id="KW-0732">Signal</keyword>
<evidence type="ECO:0000256" key="2">
    <source>
        <dbReference type="ARBA" id="ARBA00022801"/>
    </source>
</evidence>
<keyword evidence="5" id="KW-1185">Reference proteome</keyword>
<dbReference type="Proteomes" id="UP000297540">
    <property type="component" value="Unassembled WGS sequence"/>
</dbReference>
<dbReference type="EMBL" id="SOZE01000012">
    <property type="protein sequence ID" value="TFF37080.1"/>
    <property type="molecule type" value="Genomic_DNA"/>
</dbReference>
<keyword evidence="2 4" id="KW-0378">Hydrolase</keyword>
<proteinExistence type="predicted"/>
<dbReference type="Gene3D" id="2.60.120.260">
    <property type="entry name" value="Galactose-binding domain-like"/>
    <property type="match status" value="1"/>
</dbReference>
<evidence type="ECO:0000313" key="5">
    <source>
        <dbReference type="Proteomes" id="UP000297540"/>
    </source>
</evidence>
<feature type="signal peptide" evidence="3">
    <location>
        <begin position="1"/>
        <end position="22"/>
    </location>
</feature>
<dbReference type="OrthoDB" id="9761519at2"/>
<dbReference type="InterPro" id="IPR008979">
    <property type="entry name" value="Galactose-bd-like_sf"/>
</dbReference>
<dbReference type="NCBIfam" id="NF045579">
    <property type="entry name" value="rhamnoside_JR"/>
    <property type="match status" value="1"/>
</dbReference>
<dbReference type="Pfam" id="PF17132">
    <property type="entry name" value="Glyco_hydro_106"/>
    <property type="match status" value="1"/>
</dbReference>
<dbReference type="PANTHER" id="PTHR43817">
    <property type="entry name" value="GLYCOSYL HYDROLASE"/>
    <property type="match status" value="1"/>
</dbReference>
<accession>A0A4Y8SEM1</accession>
<dbReference type="RefSeq" id="WP_133231550.1">
    <property type="nucleotide sequence ID" value="NZ_SOZE01000012.1"/>
</dbReference>
<comment type="caution">
    <text evidence="4">The sequence shown here is derived from an EMBL/GenBank/DDBJ whole genome shotgun (WGS) entry which is preliminary data.</text>
</comment>
<dbReference type="SUPFAM" id="SSF49785">
    <property type="entry name" value="Galactose-binding domain-like"/>
    <property type="match status" value="1"/>
</dbReference>
<sequence length="1083" mass="120031">MSFKKTCCFITFLAIAATVTQAQTIKARKPAPYFSNSFKALQTGFATIPDSVQTSVYWYWISGNISREGVIKDLEAMKKVGINRAFIGNIGLDNVPDGKVKMFSDDWWDILHTALKTATRLNIQIGIFNSPGWSQSGGPWVKPQQAMRYLTSSQIMVKGPVLLKQQLVKPKADFQDVKVIAYPVAADYAADISALKPQMVSIPAIDSLNNLFDDNEHTGIRLKEGAKFSVDVNAETAYTLRSVVINTTRQPVYLVGDVQAKTNGNYVTLKHFEIDRTNPELNTGFTPYGPATISVPATAATNFRIVFTRVSGNSGLTGLKFSAMPVVESYLEKTLAKMWPTPHPFWTAYQWPLQPNDANAYAIDPNKVQDISAAMAADGTLSWQVPAGNWIIERTGMAPTTVTNAPAPPEGRGLEVDKMSTEHVTAHFNAFMGEILKRIPAEDRKTWKVVVEDSYETGSQNWTDNLIAEFKQAYNYDPTPYLPVLQGKVVGNTDMADRFLWDLRRLIADDVSYKYVGGLREISHKNGLTTWLENYGHWGYPGEFLQYGGQSDEIGGEFWSEGDLGDIENRAASSSAHIYGKIKVSAESFTAAGAPFGRYPAMFKKRGDRFFTEGINNSLLHVYISQPADTLPGLTAWFGMEFNRLNTWFFDIDVLLQYLKRCNMMLQQGQYVADAAYFIGEDAPKMTGVTDPALPKGYSFDYINGEVIRQKLTVKNGRLNLPNGISYGILVLPKLETMRPELLAKIKELVQQGAVVLGPKPLRSPSLKGYPAADKQVQTMATKLWGKIDGVKIKVNHYGKGMVISGMDMQQALNMIKVIPDFKATGSDDVLFIHRQLKEGDLYFVSNQKDVPVKIGAAFRIKGKVPELWDATSGTMRSLPAYHQTGAITAVPLQLAPLESAFIIFRKPGKQGDTTRQNYPRPLHTIGINQPWLVSFNKNMRGPAMPVKFDTLTDWAKNTNDSIKYYSGTAYYRTTFDVGKIQTGSKYIIDLGLARSIAKVFVNGVESGGVWTLPYRVDITRAIKPGLNKLEIKVVNNWVNRLIGDALMPAGTRPTSVLFGPGAHDGLQQSGLLGPVKLDVIKY</sequence>
<evidence type="ECO:0000256" key="1">
    <source>
        <dbReference type="ARBA" id="ARBA00022729"/>
    </source>
</evidence>
<name>A0A4Y8SEM1_9SPHI</name>
<gene>
    <name evidence="4" type="ORF">E2R66_13430</name>
</gene>